<dbReference type="AlphaFoldDB" id="A0A520N1S6"/>
<reference evidence="2 3" key="1">
    <citation type="submission" date="2019-02" db="EMBL/GenBank/DDBJ databases">
        <title>Prokaryotic population dynamics and viral predation in marine succession experiment using metagenomics: the confinement effect.</title>
        <authorList>
            <person name="Haro-Moreno J.M."/>
            <person name="Rodriguez-Valera F."/>
            <person name="Lopez-Perez M."/>
        </authorList>
    </citation>
    <scope>NUCLEOTIDE SEQUENCE [LARGE SCALE GENOMIC DNA]</scope>
    <source>
        <strain evidence="2">MED-G162</strain>
    </source>
</reference>
<dbReference type="SUPFAM" id="SSF111369">
    <property type="entry name" value="HlyD-like secretion proteins"/>
    <property type="match status" value="1"/>
</dbReference>
<dbReference type="Gene3D" id="2.40.50.100">
    <property type="match status" value="1"/>
</dbReference>
<dbReference type="GO" id="GO:1990281">
    <property type="term" value="C:efflux pump complex"/>
    <property type="evidence" value="ECO:0007669"/>
    <property type="project" value="TreeGrafter"/>
</dbReference>
<dbReference type="InterPro" id="IPR006143">
    <property type="entry name" value="RND_pump_MFP"/>
</dbReference>
<comment type="similarity">
    <text evidence="1">Belongs to the membrane fusion protein (MFP) (TC 8.A.1) family.</text>
</comment>
<evidence type="ECO:0000313" key="3">
    <source>
        <dbReference type="Proteomes" id="UP000319384"/>
    </source>
</evidence>
<dbReference type="PANTHER" id="PTHR30469:SF11">
    <property type="entry name" value="BLL4320 PROTEIN"/>
    <property type="match status" value="1"/>
</dbReference>
<dbReference type="EMBL" id="SHBH01000003">
    <property type="protein sequence ID" value="RZO27422.1"/>
    <property type="molecule type" value="Genomic_DNA"/>
</dbReference>
<proteinExistence type="inferred from homology"/>
<protein>
    <submittedName>
        <fullName evidence="2">Efflux RND transporter periplasmic adaptor subunit</fullName>
    </submittedName>
</protein>
<dbReference type="Proteomes" id="UP000319384">
    <property type="component" value="Unassembled WGS sequence"/>
</dbReference>
<dbReference type="PANTHER" id="PTHR30469">
    <property type="entry name" value="MULTIDRUG RESISTANCE PROTEIN MDTA"/>
    <property type="match status" value="1"/>
</dbReference>
<organism evidence="2 3">
    <name type="scientific">SAR86 cluster bacterium</name>
    <dbReference type="NCBI Taxonomy" id="2030880"/>
    <lineage>
        <taxon>Bacteria</taxon>
        <taxon>Pseudomonadati</taxon>
        <taxon>Pseudomonadota</taxon>
        <taxon>Gammaproteobacteria</taxon>
        <taxon>SAR86 cluster</taxon>
    </lineage>
</organism>
<dbReference type="Gene3D" id="2.40.420.20">
    <property type="match status" value="1"/>
</dbReference>
<sequence length="325" mass="36462">MRKIKNYLYSISLIFISVTSYAVEVLEVKMLDSYLITKEFPGRLLPVEQSKLSFEIAGKISNIFVDVGDKVLKGDTLAELDNREASARLNQAKASYDLSKQVLKRFENLRQQGHISIQDLDKARSEFIIAKSQFEFFELKLEQTNLVSPFNGIIQNRFLDTGTVINQGAPILEIIDSNNVEAHISLPVIYINDMEIGKKYDFKIDGRNIKATFSKLAPMSPGGSDSRLAIFIFDGFFNPGSIAKLNLKTKKISRGTWVPLKSLSQSDQGLWAIYTINDENTVIRDLVEIIYFEDEYAFINGTINDGDLVILGGASKIIPGKKLSN</sequence>
<dbReference type="NCBIfam" id="TIGR01730">
    <property type="entry name" value="RND_mfp"/>
    <property type="match status" value="1"/>
</dbReference>
<name>A0A520N1S6_9GAMM</name>
<accession>A0A520N1S6</accession>
<gene>
    <name evidence="2" type="ORF">EVA95_00775</name>
</gene>
<dbReference type="GO" id="GO:0015562">
    <property type="term" value="F:efflux transmembrane transporter activity"/>
    <property type="evidence" value="ECO:0007669"/>
    <property type="project" value="TreeGrafter"/>
</dbReference>
<evidence type="ECO:0000256" key="1">
    <source>
        <dbReference type="ARBA" id="ARBA00009477"/>
    </source>
</evidence>
<comment type="caution">
    <text evidence="2">The sequence shown here is derived from an EMBL/GenBank/DDBJ whole genome shotgun (WGS) entry which is preliminary data.</text>
</comment>
<evidence type="ECO:0000313" key="2">
    <source>
        <dbReference type="EMBL" id="RZO27422.1"/>
    </source>
</evidence>
<dbReference type="Gene3D" id="1.10.287.470">
    <property type="entry name" value="Helix hairpin bin"/>
    <property type="match status" value="1"/>
</dbReference>